<evidence type="ECO:0000313" key="1">
    <source>
        <dbReference type="EMBL" id="MBP2047840.1"/>
    </source>
</evidence>
<reference evidence="1 2" key="1">
    <citation type="submission" date="2021-03" db="EMBL/GenBank/DDBJ databases">
        <title>Genomic Encyclopedia of Type Strains, Phase IV (KMG-IV): sequencing the most valuable type-strain genomes for metagenomic binning, comparative biology and taxonomic classification.</title>
        <authorList>
            <person name="Goeker M."/>
        </authorList>
    </citation>
    <scope>NUCLEOTIDE SEQUENCE [LARGE SCALE GENOMIC DNA]</scope>
    <source>
        <strain evidence="1 2">DSM 40499</strain>
    </source>
</reference>
<evidence type="ECO:0000313" key="2">
    <source>
        <dbReference type="Proteomes" id="UP001519309"/>
    </source>
</evidence>
<dbReference type="EMBL" id="JAGGLP010000002">
    <property type="protein sequence ID" value="MBP2047840.1"/>
    <property type="molecule type" value="Genomic_DNA"/>
</dbReference>
<accession>A0ABS4LKC0</accession>
<gene>
    <name evidence="1" type="ORF">J2Z21_000764</name>
</gene>
<proteinExistence type="predicted"/>
<protein>
    <recommendedName>
        <fullName evidence="3">Integrase</fullName>
    </recommendedName>
</protein>
<evidence type="ECO:0008006" key="3">
    <source>
        <dbReference type="Google" id="ProtNLM"/>
    </source>
</evidence>
<comment type="caution">
    <text evidence="1">The sequence shown here is derived from an EMBL/GenBank/DDBJ whole genome shotgun (WGS) entry which is preliminary data.</text>
</comment>
<dbReference type="Proteomes" id="UP001519309">
    <property type="component" value="Unassembled WGS sequence"/>
</dbReference>
<organism evidence="1 2">
    <name type="scientific">Streptomyces griseochromogenes</name>
    <dbReference type="NCBI Taxonomy" id="68214"/>
    <lineage>
        <taxon>Bacteria</taxon>
        <taxon>Bacillati</taxon>
        <taxon>Actinomycetota</taxon>
        <taxon>Actinomycetes</taxon>
        <taxon>Kitasatosporales</taxon>
        <taxon>Streptomycetaceae</taxon>
        <taxon>Streptomyces</taxon>
    </lineage>
</organism>
<keyword evidence="2" id="KW-1185">Reference proteome</keyword>
<name>A0ABS4LKC0_9ACTN</name>
<sequence length="40" mass="4740">MSDYLPMSPLVTRTMKSRSHYAMRTFRPILERRGLLPRCA</sequence>